<dbReference type="EMBL" id="CP007243">
    <property type="protein sequence ID" value="AIA30905.1"/>
    <property type="molecule type" value="Genomic_DNA"/>
</dbReference>
<dbReference type="SUPFAM" id="SSF53955">
    <property type="entry name" value="Lysozyme-like"/>
    <property type="match status" value="1"/>
</dbReference>
<gene>
    <name evidence="2" type="ORF">Y981_09680</name>
</gene>
<reference evidence="2 3" key="2">
    <citation type="journal article" date="2015" name="Biomed. Res. Int.">
        <title>Effects of Arsenite Resistance on the Growth and Functional Gene Expression of Leptospirillum ferriphilum and Acidithiobacillus thiooxidans in Pure Culture and Coculture.</title>
        <authorList>
            <person name="Jiang H."/>
            <person name="Liang Y."/>
            <person name="Yin H."/>
            <person name="Xiao Y."/>
            <person name="Guo X."/>
            <person name="Xu Y."/>
            <person name="Hu Q."/>
            <person name="Liu H."/>
            <person name="Liu X."/>
        </authorList>
    </citation>
    <scope>NUCLEOTIDE SEQUENCE [LARGE SCALE GENOMIC DNA]</scope>
    <source>
        <strain evidence="2 3">YSK</strain>
    </source>
</reference>
<dbReference type="InterPro" id="IPR023346">
    <property type="entry name" value="Lysozyme-like_dom_sf"/>
</dbReference>
<accession>A0A059XUZ3</accession>
<dbReference type="Pfam" id="PF01464">
    <property type="entry name" value="SLT"/>
    <property type="match status" value="1"/>
</dbReference>
<organism evidence="2 3">
    <name type="scientific">Leptospirillum ferriphilum YSK</name>
    <dbReference type="NCBI Taxonomy" id="1441628"/>
    <lineage>
        <taxon>Bacteria</taxon>
        <taxon>Pseudomonadati</taxon>
        <taxon>Nitrospirota</taxon>
        <taxon>Nitrospiria</taxon>
        <taxon>Nitrospirales</taxon>
        <taxon>Nitrospiraceae</taxon>
        <taxon>Leptospirillum</taxon>
    </lineage>
</organism>
<evidence type="ECO:0000259" key="1">
    <source>
        <dbReference type="Pfam" id="PF01464"/>
    </source>
</evidence>
<dbReference type="InterPro" id="IPR008258">
    <property type="entry name" value="Transglycosylase_SLT_dom_1"/>
</dbReference>
<sequence>MRSKNGLNVLLKGGALASKGFSLFLFLFCLLLLFPYGRAFSFPDVREGKMPDVSIVSRYIALHAAPPLPASLCRKIARRLLFESRREHIPPYVALAIAEQESSFNPQAFNSKTEDYGLFQVHFPFWKRYFARKSSGALVPLKPEELFNLGINIRVGLLILRHDIDLEKGDIARGIGRYSGRKGEKRMVYEQQVVAREVRFLAYWTDQRHAP</sequence>
<name>A0A059XUZ3_9BACT</name>
<dbReference type="Proteomes" id="UP000027059">
    <property type="component" value="Chromosome"/>
</dbReference>
<feature type="domain" description="Transglycosylase SLT" evidence="1">
    <location>
        <begin position="84"/>
        <end position="170"/>
    </location>
</feature>
<dbReference type="HOGENOM" id="CLU_1336134_0_0_0"/>
<dbReference type="Gene3D" id="1.10.530.10">
    <property type="match status" value="1"/>
</dbReference>
<proteinExistence type="predicted"/>
<dbReference type="AlphaFoldDB" id="A0A059XUZ3"/>
<dbReference type="CDD" id="cd13400">
    <property type="entry name" value="LT_IagB-like"/>
    <property type="match status" value="1"/>
</dbReference>
<dbReference type="RefSeq" id="WP_049713719.1">
    <property type="nucleotide sequence ID" value="NZ_CP007243.1"/>
</dbReference>
<keyword evidence="3" id="KW-1185">Reference proteome</keyword>
<reference evidence="3" key="1">
    <citation type="submission" date="2014-02" db="EMBL/GenBank/DDBJ databases">
        <title>Complete genome sequence and comparative genomic analysis of the nitrogen-fixing bacterium Leptospirillum ferriphilum YSK.</title>
        <authorList>
            <person name="Guo X."/>
            <person name="Yin H."/>
            <person name="Liang Y."/>
            <person name="Hu Q."/>
            <person name="Ma L."/>
            <person name="Xiao Y."/>
            <person name="Zhang X."/>
            <person name="Qiu G."/>
            <person name="Liu X."/>
        </authorList>
    </citation>
    <scope>NUCLEOTIDE SEQUENCE [LARGE SCALE GENOMIC DNA]</scope>
    <source>
        <strain evidence="3">YSK</strain>
    </source>
</reference>
<dbReference type="OrthoDB" id="92254at2"/>
<dbReference type="KEGG" id="lfp:Y981_09680"/>
<protein>
    <submittedName>
        <fullName evidence="2">Transglycosylase</fullName>
    </submittedName>
</protein>
<evidence type="ECO:0000313" key="3">
    <source>
        <dbReference type="Proteomes" id="UP000027059"/>
    </source>
</evidence>
<evidence type="ECO:0000313" key="2">
    <source>
        <dbReference type="EMBL" id="AIA30905.1"/>
    </source>
</evidence>